<organism evidence="1 2">
    <name type="scientific">Colocasia esculenta</name>
    <name type="common">Wild taro</name>
    <name type="synonym">Arum esculentum</name>
    <dbReference type="NCBI Taxonomy" id="4460"/>
    <lineage>
        <taxon>Eukaryota</taxon>
        <taxon>Viridiplantae</taxon>
        <taxon>Streptophyta</taxon>
        <taxon>Embryophyta</taxon>
        <taxon>Tracheophyta</taxon>
        <taxon>Spermatophyta</taxon>
        <taxon>Magnoliopsida</taxon>
        <taxon>Liliopsida</taxon>
        <taxon>Araceae</taxon>
        <taxon>Aroideae</taxon>
        <taxon>Colocasieae</taxon>
        <taxon>Colocasia</taxon>
    </lineage>
</organism>
<keyword evidence="2" id="KW-1185">Reference proteome</keyword>
<comment type="caution">
    <text evidence="1">The sequence shown here is derived from an EMBL/GenBank/DDBJ whole genome shotgun (WGS) entry which is preliminary data.</text>
</comment>
<protein>
    <submittedName>
        <fullName evidence="1">Uncharacterized protein</fullName>
    </submittedName>
</protein>
<dbReference type="Proteomes" id="UP000652761">
    <property type="component" value="Unassembled WGS sequence"/>
</dbReference>
<gene>
    <name evidence="1" type="ORF">Taro_049391</name>
</gene>
<dbReference type="EMBL" id="NMUH01007002">
    <property type="protein sequence ID" value="MQM16435.1"/>
    <property type="molecule type" value="Genomic_DNA"/>
</dbReference>
<proteinExistence type="predicted"/>
<name>A0A843XAV2_COLES</name>
<dbReference type="AlphaFoldDB" id="A0A843XAV2"/>
<evidence type="ECO:0000313" key="1">
    <source>
        <dbReference type="EMBL" id="MQM16435.1"/>
    </source>
</evidence>
<reference evidence="1" key="1">
    <citation type="submission" date="2017-07" db="EMBL/GenBank/DDBJ databases">
        <title>Taro Niue Genome Assembly and Annotation.</title>
        <authorList>
            <person name="Atibalentja N."/>
            <person name="Keating K."/>
            <person name="Fields C.J."/>
        </authorList>
    </citation>
    <scope>NUCLEOTIDE SEQUENCE</scope>
    <source>
        <strain evidence="1">Niue_2</strain>
        <tissue evidence="1">Leaf</tissue>
    </source>
</reference>
<accession>A0A843XAV2</accession>
<sequence length="109" mass="11641">MKTEFTVSIQSQAVSTLFPCSVDTSLSSQKNSFAEMGQCVDTLPSGVDTLRLKLKNVDSGFVVLECSGQKLVVSLVVEGHLVEQVVYTPRLDGFAGSDKIRVGCSLGLL</sequence>
<evidence type="ECO:0000313" key="2">
    <source>
        <dbReference type="Proteomes" id="UP000652761"/>
    </source>
</evidence>